<protein>
    <recommendedName>
        <fullName evidence="2">Nephrocystin 3-like N-terminal domain-containing protein</fullName>
    </recommendedName>
</protein>
<dbReference type="EMBL" id="JANBPK010000017">
    <property type="protein sequence ID" value="KAJ2936789.1"/>
    <property type="molecule type" value="Genomic_DNA"/>
</dbReference>
<keyword evidence="1" id="KW-0677">Repeat</keyword>
<reference evidence="3" key="1">
    <citation type="submission" date="2022-06" db="EMBL/GenBank/DDBJ databases">
        <title>Genome Sequence of Candolleomyces eurysporus.</title>
        <authorList>
            <person name="Buettner E."/>
        </authorList>
    </citation>
    <scope>NUCLEOTIDE SEQUENCE</scope>
    <source>
        <strain evidence="3">VTCC 930004</strain>
    </source>
</reference>
<dbReference type="InterPro" id="IPR027417">
    <property type="entry name" value="P-loop_NTPase"/>
</dbReference>
<gene>
    <name evidence="3" type="ORF">H1R20_g308</name>
</gene>
<dbReference type="PANTHER" id="PTHR10039">
    <property type="entry name" value="AMELOGENIN"/>
    <property type="match status" value="1"/>
</dbReference>
<feature type="domain" description="Nephrocystin 3-like N-terminal" evidence="2">
    <location>
        <begin position="143"/>
        <end position="204"/>
    </location>
</feature>
<dbReference type="Gene3D" id="3.40.50.300">
    <property type="entry name" value="P-loop containing nucleotide triphosphate hydrolases"/>
    <property type="match status" value="1"/>
</dbReference>
<evidence type="ECO:0000256" key="1">
    <source>
        <dbReference type="ARBA" id="ARBA00022737"/>
    </source>
</evidence>
<dbReference type="SUPFAM" id="SSF52540">
    <property type="entry name" value="P-loop containing nucleoside triphosphate hydrolases"/>
    <property type="match status" value="1"/>
</dbReference>
<dbReference type="Proteomes" id="UP001140091">
    <property type="component" value="Unassembled WGS sequence"/>
</dbReference>
<dbReference type="OrthoDB" id="3269932at2759"/>
<dbReference type="AlphaFoldDB" id="A0A9W8MQB2"/>
<evidence type="ECO:0000259" key="2">
    <source>
        <dbReference type="Pfam" id="PF24883"/>
    </source>
</evidence>
<comment type="caution">
    <text evidence="3">The sequence shown here is derived from an EMBL/GenBank/DDBJ whole genome shotgun (WGS) entry which is preliminary data.</text>
</comment>
<sequence length="512" mass="58389">MVDSPSTPYAPTCHPGTREAVAGDIMAWARDPMAAQILWLSGPAGGGKSCIQRKIVQLLTDEGFHISCFFFSIRESETSNESRFIATLAAQLAEHVPGLKWYIEKAIKMDHRIFTRSLDSQVEGLIFKPLQALEDWTPNRLKGLFKRAFMAYQDDPRTWTRANIIVIDGLDECVDEEEQAHILHLVCVLANHSRFPFRFVITSRPELTIRTEFSTSPLSTLTRIVQLEAYEADEDIRRFLKAEFSRLKSNHPASKSIPADWPSTEDEDGLVAKASGQFVYVSVVMKHLTNRRLLSPMFELQHILGHRPSESDARPNPFSELDELFNRILRRPNVEISVLKPILHAIIHDTHKYFSSLADIDTLFDLAPNTAALTLVDLHSLVNVEPSRGSVRLHHQSLEDFLTSHSRAGDLYESSDVTHKRLTLAYYQLGLRHPTRDTYDWEYVNFVICHALSVTNWSLFEAEFAMHAIPSFIEEWFIRTSACGGLRGMSSNKSFCEALFHYSCQYHFVHVR</sequence>
<feature type="domain" description="Nephrocystin 3-like N-terminal" evidence="2">
    <location>
        <begin position="26"/>
        <end position="128"/>
    </location>
</feature>
<evidence type="ECO:0000313" key="4">
    <source>
        <dbReference type="Proteomes" id="UP001140091"/>
    </source>
</evidence>
<accession>A0A9W8MQB2</accession>
<name>A0A9W8MQB2_9AGAR</name>
<dbReference type="PANTHER" id="PTHR10039:SF17">
    <property type="entry name" value="FUNGAL STAND N-TERMINAL GOODBYE DOMAIN-CONTAINING PROTEIN-RELATED"/>
    <property type="match status" value="1"/>
</dbReference>
<feature type="non-terminal residue" evidence="3">
    <location>
        <position position="512"/>
    </location>
</feature>
<dbReference type="Pfam" id="PF24883">
    <property type="entry name" value="NPHP3_N"/>
    <property type="match status" value="2"/>
</dbReference>
<keyword evidence="4" id="KW-1185">Reference proteome</keyword>
<proteinExistence type="predicted"/>
<evidence type="ECO:0000313" key="3">
    <source>
        <dbReference type="EMBL" id="KAJ2936789.1"/>
    </source>
</evidence>
<dbReference type="InterPro" id="IPR056884">
    <property type="entry name" value="NPHP3-like_N"/>
</dbReference>
<organism evidence="3 4">
    <name type="scientific">Candolleomyces eurysporus</name>
    <dbReference type="NCBI Taxonomy" id="2828524"/>
    <lineage>
        <taxon>Eukaryota</taxon>
        <taxon>Fungi</taxon>
        <taxon>Dikarya</taxon>
        <taxon>Basidiomycota</taxon>
        <taxon>Agaricomycotina</taxon>
        <taxon>Agaricomycetes</taxon>
        <taxon>Agaricomycetidae</taxon>
        <taxon>Agaricales</taxon>
        <taxon>Agaricineae</taxon>
        <taxon>Psathyrellaceae</taxon>
        <taxon>Candolleomyces</taxon>
    </lineage>
</organism>